<dbReference type="PANTHER" id="PTHR43691:SF11">
    <property type="entry name" value="FI09636P-RELATED"/>
    <property type="match status" value="1"/>
</dbReference>
<dbReference type="InterPro" id="IPR000845">
    <property type="entry name" value="Nucleoside_phosphorylase_d"/>
</dbReference>
<evidence type="ECO:0000256" key="2">
    <source>
        <dbReference type="ARBA" id="ARBA00022676"/>
    </source>
</evidence>
<keyword evidence="2 5" id="KW-0328">Glycosyltransferase</keyword>
<feature type="binding site" description="in other chain" evidence="5">
    <location>
        <position position="24"/>
    </location>
    <ligand>
        <name>phosphate</name>
        <dbReference type="ChEBI" id="CHEBI:43474"/>
        <note>ligand shared between dimeric partners</note>
    </ligand>
</feature>
<dbReference type="Gene3D" id="3.40.50.1580">
    <property type="entry name" value="Nucleoside phosphorylase domain"/>
    <property type="match status" value="1"/>
</dbReference>
<feature type="site" description="Important for catalytic activity" evidence="5">
    <location>
        <position position="218"/>
    </location>
</feature>
<dbReference type="Proteomes" id="UP001158045">
    <property type="component" value="Unassembled WGS sequence"/>
</dbReference>
<accession>A0ABT6N811</accession>
<reference evidence="7 8" key="1">
    <citation type="submission" date="2023-04" db="EMBL/GenBank/DDBJ databases">
        <title>Fusibacter bizertensis strain WBS, isolated from littoral bottom sediments of the Arctic seas - biochemical and genomic analysis.</title>
        <authorList>
            <person name="Brioukhanov A.L."/>
        </authorList>
    </citation>
    <scope>NUCLEOTIDE SEQUENCE [LARGE SCALE GENOMIC DNA]</scope>
    <source>
        <strain evidence="7 8">WBS</strain>
    </source>
</reference>
<dbReference type="HAMAP" id="MF_01627">
    <property type="entry name" value="Pur_nucleosid_phosp"/>
    <property type="match status" value="1"/>
</dbReference>
<dbReference type="EC" id="2.4.2.1" evidence="5"/>
<evidence type="ECO:0000256" key="1">
    <source>
        <dbReference type="ARBA" id="ARBA00010456"/>
    </source>
</evidence>
<proteinExistence type="inferred from homology"/>
<feature type="domain" description="Nucleoside phosphorylase" evidence="6">
    <location>
        <begin position="14"/>
        <end position="222"/>
    </location>
</feature>
<comment type="similarity">
    <text evidence="1 5">Belongs to the PNP/UDP phosphorylase family.</text>
</comment>
<evidence type="ECO:0000259" key="6">
    <source>
        <dbReference type="Pfam" id="PF01048"/>
    </source>
</evidence>
<dbReference type="SUPFAM" id="SSF53167">
    <property type="entry name" value="Purine and uridine phosphorylases"/>
    <property type="match status" value="1"/>
</dbReference>
<comment type="catalytic activity">
    <reaction evidence="5">
        <text>a purine D-ribonucleoside + phosphate = a purine nucleobase + alpha-D-ribose 1-phosphate</text>
        <dbReference type="Rhea" id="RHEA:19805"/>
        <dbReference type="ChEBI" id="CHEBI:26386"/>
        <dbReference type="ChEBI" id="CHEBI:43474"/>
        <dbReference type="ChEBI" id="CHEBI:57720"/>
        <dbReference type="ChEBI" id="CHEBI:142355"/>
        <dbReference type="EC" id="2.4.2.1"/>
    </reaction>
</comment>
<feature type="binding site" description="in other chain" evidence="5">
    <location>
        <position position="20"/>
    </location>
    <ligand>
        <name>phosphate</name>
        <dbReference type="ChEBI" id="CHEBI:43474"/>
        <note>ligand shared between dimeric partners</note>
    </ligand>
</feature>
<dbReference type="GO" id="GO:0004731">
    <property type="term" value="F:purine-nucleoside phosphorylase activity"/>
    <property type="evidence" value="ECO:0007669"/>
    <property type="project" value="UniProtKB-EC"/>
</dbReference>
<dbReference type="InterPro" id="IPR035994">
    <property type="entry name" value="Nucleoside_phosphorylase_sf"/>
</dbReference>
<evidence type="ECO:0000256" key="3">
    <source>
        <dbReference type="ARBA" id="ARBA00022679"/>
    </source>
</evidence>
<feature type="binding site" description="in other chain" evidence="5">
    <location>
        <begin position="204"/>
        <end position="205"/>
    </location>
    <ligand>
        <name>a purine D-ribonucleoside</name>
        <dbReference type="ChEBI" id="CHEBI:142355"/>
        <note>ligand shared between dimeric partners</note>
    </ligand>
</feature>
<dbReference type="NCBIfam" id="TIGR00107">
    <property type="entry name" value="deoD"/>
    <property type="match status" value="1"/>
</dbReference>
<protein>
    <recommendedName>
        <fullName evidence="5">Purine nucleoside phosphorylase DeoD-type</fullName>
        <shortName evidence="5">PNP</shortName>
        <ecNumber evidence="5">2.4.2.1</ecNumber>
    </recommendedName>
</protein>
<feature type="binding site" evidence="5">
    <location>
        <position position="43"/>
    </location>
    <ligand>
        <name>phosphate</name>
        <dbReference type="ChEBI" id="CHEBI:43474"/>
        <note>ligand shared between dimeric partners</note>
    </ligand>
</feature>
<evidence type="ECO:0000256" key="4">
    <source>
        <dbReference type="ARBA" id="ARBA00048447"/>
    </source>
</evidence>
<feature type="binding site" evidence="5">
    <location>
        <position position="4"/>
    </location>
    <ligand>
        <name>a purine D-ribonucleoside</name>
        <dbReference type="ChEBI" id="CHEBI:142355"/>
        <note>ligand shared between dimeric partners</note>
    </ligand>
</feature>
<evidence type="ECO:0000313" key="7">
    <source>
        <dbReference type="EMBL" id="MDH8676558.1"/>
    </source>
</evidence>
<dbReference type="PROSITE" id="PS01232">
    <property type="entry name" value="PNP_UDP_1"/>
    <property type="match status" value="1"/>
</dbReference>
<comment type="caution">
    <text evidence="7">The sequence shown here is derived from an EMBL/GenBank/DDBJ whole genome shotgun (WGS) entry which is preliminary data.</text>
</comment>
<dbReference type="InterPro" id="IPR018016">
    <property type="entry name" value="Nucleoside_phosphorylase_CS"/>
</dbReference>
<dbReference type="PANTHER" id="PTHR43691">
    <property type="entry name" value="URIDINE PHOSPHORYLASE"/>
    <property type="match status" value="1"/>
</dbReference>
<dbReference type="CDD" id="cd09006">
    <property type="entry name" value="PNP_EcPNPI-like"/>
    <property type="match status" value="1"/>
</dbReference>
<feature type="active site" description="Proton donor" evidence="5">
    <location>
        <position position="205"/>
    </location>
</feature>
<keyword evidence="3 5" id="KW-0808">Transferase</keyword>
<feature type="binding site" description="in other chain" evidence="5">
    <location>
        <begin position="180"/>
        <end position="182"/>
    </location>
    <ligand>
        <name>a purine D-ribonucleoside</name>
        <dbReference type="ChEBI" id="CHEBI:142355"/>
        <note>ligand shared between dimeric partners</note>
    </ligand>
</feature>
<dbReference type="EMBL" id="JARYZI010000001">
    <property type="protein sequence ID" value="MDH8676558.1"/>
    <property type="molecule type" value="Genomic_DNA"/>
</dbReference>
<comment type="catalytic activity">
    <reaction evidence="4">
        <text>uridine + phosphate = alpha-D-ribose 1-phosphate + uracil</text>
        <dbReference type="Rhea" id="RHEA:24388"/>
        <dbReference type="ChEBI" id="CHEBI:16704"/>
        <dbReference type="ChEBI" id="CHEBI:17568"/>
        <dbReference type="ChEBI" id="CHEBI:43474"/>
        <dbReference type="ChEBI" id="CHEBI:57720"/>
        <dbReference type="EC" id="2.4.2.3"/>
    </reaction>
</comment>
<name>A0ABT6N811_9FIRM</name>
<gene>
    <name evidence="5 7" type="primary">deoD</name>
    <name evidence="7" type="ORF">QE109_00295</name>
</gene>
<evidence type="ECO:0000313" key="8">
    <source>
        <dbReference type="Proteomes" id="UP001158045"/>
    </source>
</evidence>
<sequence>MSTHINAKLGDIADIVLLPGDPLRAKYIAETFLENPVCYNQVRGMSGFTGTYNGVRVSVQGTGMGMPSLSIYVNELLRFYDVKKLIRVGSCGAMKPHVKIRDIILAQGASTTSNMNNRRFGSVNFAAIADFELLHETYMTAKSNGMKVHVGNILSEDSFYEDYNSNRNAKLVDYNILAVEMEAAELYTLAAKYDASALCVLTVSDSLVTQEETTAEERERTFGEMIKLVLDTVTK</sequence>
<comment type="catalytic activity">
    <reaction evidence="5">
        <text>a purine 2'-deoxy-D-ribonucleoside + phosphate = a purine nucleobase + 2-deoxy-alpha-D-ribose 1-phosphate</text>
        <dbReference type="Rhea" id="RHEA:36431"/>
        <dbReference type="ChEBI" id="CHEBI:26386"/>
        <dbReference type="ChEBI" id="CHEBI:43474"/>
        <dbReference type="ChEBI" id="CHEBI:57259"/>
        <dbReference type="ChEBI" id="CHEBI:142361"/>
        <dbReference type="EC" id="2.4.2.1"/>
    </reaction>
</comment>
<dbReference type="RefSeq" id="WP_281092360.1">
    <property type="nucleotide sequence ID" value="NZ_JARYZI010000001.1"/>
</dbReference>
<feature type="binding site" description="in other chain" evidence="5">
    <location>
        <begin position="87"/>
        <end position="90"/>
    </location>
    <ligand>
        <name>phosphate</name>
        <dbReference type="ChEBI" id="CHEBI:43474"/>
        <note>ligand shared between dimeric partners</note>
    </ligand>
</feature>
<dbReference type="Pfam" id="PF01048">
    <property type="entry name" value="PNP_UDP_1"/>
    <property type="match status" value="1"/>
</dbReference>
<comment type="subunit">
    <text evidence="5">Homohexamer; trimer of homodimers.</text>
</comment>
<organism evidence="7 8">
    <name type="scientific">Fusibacter bizertensis</name>
    <dbReference type="NCBI Taxonomy" id="1488331"/>
    <lineage>
        <taxon>Bacteria</taxon>
        <taxon>Bacillati</taxon>
        <taxon>Bacillota</taxon>
        <taxon>Clostridia</taxon>
        <taxon>Eubacteriales</taxon>
        <taxon>Eubacteriales Family XII. Incertae Sedis</taxon>
        <taxon>Fusibacter</taxon>
    </lineage>
</organism>
<evidence type="ECO:0000256" key="5">
    <source>
        <dbReference type="HAMAP-Rule" id="MF_01627"/>
    </source>
</evidence>
<dbReference type="InterPro" id="IPR004402">
    <property type="entry name" value="DeoD-type"/>
</dbReference>
<keyword evidence="8" id="KW-1185">Reference proteome</keyword>
<comment type="function">
    <text evidence="5">Catalyzes the reversible phosphorolytic breakdown of the N-glycosidic bond in the beta-(deoxy)ribonucleoside molecules, with the formation of the corresponding free purine bases and pentose-1-phosphate.</text>
</comment>
<dbReference type="NCBIfam" id="NF004489">
    <property type="entry name" value="PRK05819.1"/>
    <property type="match status" value="1"/>
</dbReference>